<dbReference type="Pfam" id="PF00010">
    <property type="entry name" value="HLH"/>
    <property type="match status" value="1"/>
</dbReference>
<feature type="region of interest" description="Disordered" evidence="6">
    <location>
        <begin position="109"/>
        <end position="142"/>
    </location>
</feature>
<feature type="domain" description="BHLH" evidence="7">
    <location>
        <begin position="24"/>
        <end position="76"/>
    </location>
</feature>
<feature type="compositionally biased region" description="Low complexity" evidence="6">
    <location>
        <begin position="109"/>
        <end position="133"/>
    </location>
</feature>
<dbReference type="InterPro" id="IPR036638">
    <property type="entry name" value="HLH_DNA-bd_sf"/>
</dbReference>
<dbReference type="Gene3D" id="4.10.280.10">
    <property type="entry name" value="Helix-loop-helix DNA-binding domain"/>
    <property type="match status" value="1"/>
</dbReference>
<organism evidence="8 9">
    <name type="scientific">Orchesella dallaii</name>
    <dbReference type="NCBI Taxonomy" id="48710"/>
    <lineage>
        <taxon>Eukaryota</taxon>
        <taxon>Metazoa</taxon>
        <taxon>Ecdysozoa</taxon>
        <taxon>Arthropoda</taxon>
        <taxon>Hexapoda</taxon>
        <taxon>Collembola</taxon>
        <taxon>Entomobryomorpha</taxon>
        <taxon>Entomobryoidea</taxon>
        <taxon>Orchesellidae</taxon>
        <taxon>Orchesellinae</taxon>
        <taxon>Orchesella</taxon>
    </lineage>
</organism>
<keyword evidence="4" id="KW-0804">Transcription</keyword>
<dbReference type="InterPro" id="IPR026052">
    <property type="entry name" value="DNA-bd_prot-inh"/>
</dbReference>
<name>A0ABP1QQT2_9HEXA</name>
<comment type="caution">
    <text evidence="8">The sequence shown here is derived from an EMBL/GenBank/DDBJ whole genome shotgun (WGS) entry which is preliminary data.</text>
</comment>
<dbReference type="SUPFAM" id="SSF47459">
    <property type="entry name" value="HLH, helix-loop-helix DNA-binding domain"/>
    <property type="match status" value="1"/>
</dbReference>
<accession>A0ABP1QQT2</accession>
<evidence type="ECO:0000256" key="6">
    <source>
        <dbReference type="SAM" id="MobiDB-lite"/>
    </source>
</evidence>
<evidence type="ECO:0000256" key="4">
    <source>
        <dbReference type="ARBA" id="ARBA00023163"/>
    </source>
</evidence>
<proteinExistence type="predicted"/>
<keyword evidence="2" id="KW-0678">Repressor</keyword>
<dbReference type="PANTHER" id="PTHR11723:SF17">
    <property type="entry name" value="PROTEIN EXTRA-MACROCHAETAE"/>
    <property type="match status" value="1"/>
</dbReference>
<protein>
    <recommendedName>
        <fullName evidence="7">BHLH domain-containing protein</fullName>
    </recommendedName>
</protein>
<dbReference type="Proteomes" id="UP001642540">
    <property type="component" value="Unassembled WGS sequence"/>
</dbReference>
<dbReference type="InterPro" id="IPR011598">
    <property type="entry name" value="bHLH_dom"/>
</dbReference>
<dbReference type="EMBL" id="CAXLJM020000044">
    <property type="protein sequence ID" value="CAL8110352.1"/>
    <property type="molecule type" value="Genomic_DNA"/>
</dbReference>
<evidence type="ECO:0000313" key="8">
    <source>
        <dbReference type="EMBL" id="CAL8110352.1"/>
    </source>
</evidence>
<comment type="subcellular location">
    <subcellularLocation>
        <location evidence="1">Nucleus</location>
    </subcellularLocation>
</comment>
<evidence type="ECO:0000256" key="3">
    <source>
        <dbReference type="ARBA" id="ARBA00023015"/>
    </source>
</evidence>
<evidence type="ECO:0000256" key="1">
    <source>
        <dbReference type="ARBA" id="ARBA00004123"/>
    </source>
</evidence>
<keyword evidence="9" id="KW-1185">Reference proteome</keyword>
<reference evidence="8 9" key="1">
    <citation type="submission" date="2024-08" db="EMBL/GenBank/DDBJ databases">
        <authorList>
            <person name="Cucini C."/>
            <person name="Frati F."/>
        </authorList>
    </citation>
    <scope>NUCLEOTIDE SEQUENCE [LARGE SCALE GENOMIC DNA]</scope>
</reference>
<dbReference type="PROSITE" id="PS50888">
    <property type="entry name" value="BHLH"/>
    <property type="match status" value="1"/>
</dbReference>
<sequence>MKAQIESVGNGAHVGGVRDGKVHKAKHHSHHHKEEENEEIKAYLNKLQELVPFMPKNRKLSKLEVITYVIDYIRDLRQTLGLPPCNNDFDMESMMSQVVNPAITLNLINTNNNSTSSPSPSVNTPTTTPSSSSHHQHHHQRQPLCVISNPSNTISNGSCASQEERFRQ</sequence>
<gene>
    <name evidence="8" type="ORF">ODALV1_LOCUS14181</name>
</gene>
<keyword evidence="3" id="KW-0805">Transcription regulation</keyword>
<evidence type="ECO:0000259" key="7">
    <source>
        <dbReference type="PROSITE" id="PS50888"/>
    </source>
</evidence>
<evidence type="ECO:0000313" key="9">
    <source>
        <dbReference type="Proteomes" id="UP001642540"/>
    </source>
</evidence>
<evidence type="ECO:0000256" key="5">
    <source>
        <dbReference type="ARBA" id="ARBA00023242"/>
    </source>
</evidence>
<evidence type="ECO:0000256" key="2">
    <source>
        <dbReference type="ARBA" id="ARBA00022491"/>
    </source>
</evidence>
<keyword evidence="5" id="KW-0539">Nucleus</keyword>
<dbReference type="SMART" id="SM00353">
    <property type="entry name" value="HLH"/>
    <property type="match status" value="1"/>
</dbReference>
<dbReference type="PANTHER" id="PTHR11723">
    <property type="entry name" value="DNA-BINDING PROTEIN INHIBITOR"/>
    <property type="match status" value="1"/>
</dbReference>